<evidence type="ECO:0000313" key="1">
    <source>
        <dbReference type="EMBL" id="KAL0949183.1"/>
    </source>
</evidence>
<reference evidence="2" key="1">
    <citation type="submission" date="2024-06" db="EMBL/GenBank/DDBJ databases">
        <title>Multi-omics analyses provide insights into the biosynthesis of the anticancer antibiotic pleurotin in Hohenbuehelia grisea.</title>
        <authorList>
            <person name="Weaver J.A."/>
            <person name="Alberti F."/>
        </authorList>
    </citation>
    <scope>NUCLEOTIDE SEQUENCE [LARGE SCALE GENOMIC DNA]</scope>
    <source>
        <strain evidence="2">T-177</strain>
    </source>
</reference>
<evidence type="ECO:0000313" key="2">
    <source>
        <dbReference type="Proteomes" id="UP001556367"/>
    </source>
</evidence>
<accession>A0ABR3J0Z9</accession>
<keyword evidence="2" id="KW-1185">Reference proteome</keyword>
<sequence length="80" mass="8932">MARPPRQRSSARQKIIDQRNAAAAADEALAVLLFADASDGEDDLLALFMASYAMDLRRQARNLRTGTLKEEWIQSQGQQL</sequence>
<proteinExistence type="predicted"/>
<comment type="caution">
    <text evidence="1">The sequence shown here is derived from an EMBL/GenBank/DDBJ whole genome shotgun (WGS) entry which is preliminary data.</text>
</comment>
<dbReference type="Proteomes" id="UP001556367">
    <property type="component" value="Unassembled WGS sequence"/>
</dbReference>
<organism evidence="1 2">
    <name type="scientific">Hohenbuehelia grisea</name>
    <dbReference type="NCBI Taxonomy" id="104357"/>
    <lineage>
        <taxon>Eukaryota</taxon>
        <taxon>Fungi</taxon>
        <taxon>Dikarya</taxon>
        <taxon>Basidiomycota</taxon>
        <taxon>Agaricomycotina</taxon>
        <taxon>Agaricomycetes</taxon>
        <taxon>Agaricomycetidae</taxon>
        <taxon>Agaricales</taxon>
        <taxon>Pleurotineae</taxon>
        <taxon>Pleurotaceae</taxon>
        <taxon>Hohenbuehelia</taxon>
    </lineage>
</organism>
<dbReference type="EMBL" id="JASNQZ010000012">
    <property type="protein sequence ID" value="KAL0949183.1"/>
    <property type="molecule type" value="Genomic_DNA"/>
</dbReference>
<name>A0ABR3J0Z9_9AGAR</name>
<protein>
    <submittedName>
        <fullName evidence="1">Uncharacterized protein</fullName>
    </submittedName>
</protein>
<gene>
    <name evidence="1" type="ORF">HGRIS_009261</name>
</gene>